<keyword evidence="5" id="KW-1185">Reference proteome</keyword>
<dbReference type="AlphaFoldDB" id="A0A6A6C9Z9"/>
<evidence type="ECO:0000256" key="1">
    <source>
        <dbReference type="ARBA" id="ARBA00022806"/>
    </source>
</evidence>
<dbReference type="PANTHER" id="PTHR10887">
    <property type="entry name" value="DNA2/NAM7 HELICASE FAMILY"/>
    <property type="match status" value="1"/>
</dbReference>
<dbReference type="Pfam" id="PF13087">
    <property type="entry name" value="AAA_12"/>
    <property type="match status" value="1"/>
</dbReference>
<keyword evidence="1" id="KW-0347">Helicase</keyword>
<dbReference type="PANTHER" id="PTHR10887:SF322">
    <property type="entry name" value="HELICASE MOV-10"/>
    <property type="match status" value="1"/>
</dbReference>
<evidence type="ECO:0000313" key="5">
    <source>
        <dbReference type="Proteomes" id="UP000799537"/>
    </source>
</evidence>
<sequence length="829" mass="93941">MASASNRSKLDEYSVYARPYVPLKWRQFNEKASSPVSSPPPPWINFGQYTQSFAGNAFLQAKDIEIEPSHEQHGDQFVQLDQHNYSRFFAKALSQETAALQEEYDDYALYSIALPHDNNSVYYLSVPGLREAGLRIEVGDVVHVRQLRFDKFGEPVITPTFRDHNGKAIETPNSVDKRYDAAVWAIDRLREVILLRIDAMPRRSMVFNGSFTIQARRMNEVRLAVQRTQARLDEADNLWIKSMLFPEIKHGHLQHELNIATFQVKFYDHMLNYEQQRAVQTILDNAYGKLPYLISGPPGTGKTKTVTETALQLVAKNTTNRVVLCAPSDPAADTLGRRLSQHLSPQMLLRVNSPSRSFPEVPEAVLPFCCVENDIFSLPPFSELMRKKVVVLTCRDVDVLRKARLSNEDLFQLERNVHTALHPEHPPIFPQLHWSSLIIDEAAQATEPEALLPLLLVAPPKEAQYEGNRLPTVVMVGDQKQLGPRTACKIGPIRVSLFERLLARSLYCGHPLARSRQFGGLVRPLTSDMLPIVRPPFTDLIRNYRSHPAILATPSSLFYNDTLEPAAENTDSLLSWPGFGEAQLPVLFADNRRLDEIERDGGGWYNLGEADLAIYHAESFVRQGLLHPHEICIMSPFSAQVRVLRMKARDPAVGMPGINIGPLEAFQGLESRLVIICTTRTRDRFIDQDLARGLGVIHEPRRFNVALTRAKEGLIVIGNPHVLGQDENWESFIAFCLRTDANTGWTGRHIDDWQPRPGTKIETSRLEKQMSYKARLDQSQDFNVVARRLGHLKFGMSEEQAMWESGIQAEAVMRKDQDLEGEFYSNSEK</sequence>
<keyword evidence="1" id="KW-0067">ATP-binding</keyword>
<protein>
    <submittedName>
        <fullName evidence="4">Uncharacterized protein</fullName>
    </submittedName>
</protein>
<dbReference type="InterPro" id="IPR047187">
    <property type="entry name" value="SF1_C_Upf1"/>
</dbReference>
<accession>A0A6A6C9Z9</accession>
<feature type="domain" description="DNA2/NAM7 helicase helicase" evidence="2">
    <location>
        <begin position="271"/>
        <end position="365"/>
    </location>
</feature>
<proteinExistence type="predicted"/>
<dbReference type="InterPro" id="IPR027417">
    <property type="entry name" value="P-loop_NTPase"/>
</dbReference>
<feature type="domain" description="DNA2/NAM7 helicase-like C-terminal" evidence="3">
    <location>
        <begin position="540"/>
        <end position="720"/>
    </location>
</feature>
<dbReference type="GO" id="GO:0004386">
    <property type="term" value="F:helicase activity"/>
    <property type="evidence" value="ECO:0007669"/>
    <property type="project" value="InterPro"/>
</dbReference>
<feature type="domain" description="DNA2/NAM7 helicase helicase" evidence="2">
    <location>
        <begin position="435"/>
        <end position="484"/>
    </location>
</feature>
<evidence type="ECO:0000259" key="2">
    <source>
        <dbReference type="Pfam" id="PF13086"/>
    </source>
</evidence>
<gene>
    <name evidence="4" type="ORF">M409DRAFT_25831</name>
</gene>
<dbReference type="InterPro" id="IPR041677">
    <property type="entry name" value="DNA2/NAM7_AAA_11"/>
</dbReference>
<dbReference type="InterPro" id="IPR041679">
    <property type="entry name" value="DNA2/NAM7-like_C"/>
</dbReference>
<reference evidence="4" key="1">
    <citation type="journal article" date="2020" name="Stud. Mycol.">
        <title>101 Dothideomycetes genomes: a test case for predicting lifestyles and emergence of pathogens.</title>
        <authorList>
            <person name="Haridas S."/>
            <person name="Albert R."/>
            <person name="Binder M."/>
            <person name="Bloem J."/>
            <person name="Labutti K."/>
            <person name="Salamov A."/>
            <person name="Andreopoulos B."/>
            <person name="Baker S."/>
            <person name="Barry K."/>
            <person name="Bills G."/>
            <person name="Bluhm B."/>
            <person name="Cannon C."/>
            <person name="Castanera R."/>
            <person name="Culley D."/>
            <person name="Daum C."/>
            <person name="Ezra D."/>
            <person name="Gonzalez J."/>
            <person name="Henrissat B."/>
            <person name="Kuo A."/>
            <person name="Liang C."/>
            <person name="Lipzen A."/>
            <person name="Lutzoni F."/>
            <person name="Magnuson J."/>
            <person name="Mondo S."/>
            <person name="Nolan M."/>
            <person name="Ohm R."/>
            <person name="Pangilinan J."/>
            <person name="Park H.-J."/>
            <person name="Ramirez L."/>
            <person name="Alfaro M."/>
            <person name="Sun H."/>
            <person name="Tritt A."/>
            <person name="Yoshinaga Y."/>
            <person name="Zwiers L.-H."/>
            <person name="Turgeon B."/>
            <person name="Goodwin S."/>
            <person name="Spatafora J."/>
            <person name="Crous P."/>
            <person name="Grigoriev I."/>
        </authorList>
    </citation>
    <scope>NUCLEOTIDE SEQUENCE</scope>
    <source>
        <strain evidence="4">ATCC 36951</strain>
    </source>
</reference>
<dbReference type="Proteomes" id="UP000799537">
    <property type="component" value="Unassembled WGS sequence"/>
</dbReference>
<dbReference type="InterPro" id="IPR045055">
    <property type="entry name" value="DNA2/NAM7-like"/>
</dbReference>
<keyword evidence="1" id="KW-0547">Nucleotide-binding</keyword>
<dbReference type="OrthoDB" id="6513042at2759"/>
<evidence type="ECO:0000313" key="4">
    <source>
        <dbReference type="EMBL" id="KAF2163643.1"/>
    </source>
</evidence>
<dbReference type="EMBL" id="ML993607">
    <property type="protein sequence ID" value="KAF2163643.1"/>
    <property type="molecule type" value="Genomic_DNA"/>
</dbReference>
<dbReference type="GeneID" id="54561122"/>
<dbReference type="SUPFAM" id="SSF52540">
    <property type="entry name" value="P-loop containing nucleoside triphosphate hydrolases"/>
    <property type="match status" value="1"/>
</dbReference>
<dbReference type="Gene3D" id="3.40.50.300">
    <property type="entry name" value="P-loop containing nucleotide triphosphate hydrolases"/>
    <property type="match status" value="2"/>
</dbReference>
<dbReference type="Pfam" id="PF13086">
    <property type="entry name" value="AAA_11"/>
    <property type="match status" value="2"/>
</dbReference>
<dbReference type="GO" id="GO:0005829">
    <property type="term" value="C:cytosol"/>
    <property type="evidence" value="ECO:0007669"/>
    <property type="project" value="TreeGrafter"/>
</dbReference>
<dbReference type="RefSeq" id="XP_033664532.1">
    <property type="nucleotide sequence ID" value="XM_033807850.1"/>
</dbReference>
<dbReference type="GO" id="GO:0035194">
    <property type="term" value="P:regulatory ncRNA-mediated post-transcriptional gene silencing"/>
    <property type="evidence" value="ECO:0007669"/>
    <property type="project" value="TreeGrafter"/>
</dbReference>
<evidence type="ECO:0000259" key="3">
    <source>
        <dbReference type="Pfam" id="PF13087"/>
    </source>
</evidence>
<dbReference type="CDD" id="cd18808">
    <property type="entry name" value="SF1_C_Upf1"/>
    <property type="match status" value="1"/>
</dbReference>
<name>A0A6A6C9Z9_ZASCE</name>
<keyword evidence="1" id="KW-0378">Hydrolase</keyword>
<organism evidence="4 5">
    <name type="scientific">Zasmidium cellare ATCC 36951</name>
    <dbReference type="NCBI Taxonomy" id="1080233"/>
    <lineage>
        <taxon>Eukaryota</taxon>
        <taxon>Fungi</taxon>
        <taxon>Dikarya</taxon>
        <taxon>Ascomycota</taxon>
        <taxon>Pezizomycotina</taxon>
        <taxon>Dothideomycetes</taxon>
        <taxon>Dothideomycetidae</taxon>
        <taxon>Mycosphaerellales</taxon>
        <taxon>Mycosphaerellaceae</taxon>
        <taxon>Zasmidium</taxon>
    </lineage>
</organism>